<keyword evidence="1" id="KW-0808">Transferase</keyword>
<keyword evidence="1" id="KW-0489">Methyltransferase</keyword>
<organism evidence="1 2">
    <name type="scientific">Klebsiella variicola</name>
    <dbReference type="NCBI Taxonomy" id="244366"/>
    <lineage>
        <taxon>Bacteria</taxon>
        <taxon>Pseudomonadati</taxon>
        <taxon>Pseudomonadota</taxon>
        <taxon>Gammaproteobacteria</taxon>
        <taxon>Enterobacterales</taxon>
        <taxon>Enterobacteriaceae</taxon>
        <taxon>Klebsiella/Raoultella group</taxon>
        <taxon>Klebsiella</taxon>
        <taxon>Klebsiella pneumoniae complex</taxon>
    </lineage>
</organism>
<evidence type="ECO:0000313" key="2">
    <source>
        <dbReference type="Proteomes" id="UP000258928"/>
    </source>
</evidence>
<dbReference type="GO" id="GO:0008168">
    <property type="term" value="F:methyltransferase activity"/>
    <property type="evidence" value="ECO:0007669"/>
    <property type="project" value="UniProtKB-KW"/>
</dbReference>
<reference evidence="1 2" key="1">
    <citation type="submission" date="2018-08" db="EMBL/GenBank/DDBJ databases">
        <authorList>
            <consortium name="Pathogen Informatics"/>
        </authorList>
    </citation>
    <scope>NUCLEOTIDE SEQUENCE [LARGE SCALE GENOMIC DNA]</scope>
    <source>
        <strain evidence="1 2">EuSCAPE_TR218</strain>
    </source>
</reference>
<gene>
    <name evidence="1" type="ORF">SAMEA3729809_03673</name>
</gene>
<dbReference type="GO" id="GO:0032259">
    <property type="term" value="P:methylation"/>
    <property type="evidence" value="ECO:0007669"/>
    <property type="project" value="UniProtKB-KW"/>
</dbReference>
<evidence type="ECO:0000313" key="1">
    <source>
        <dbReference type="EMBL" id="SXF96581.1"/>
    </source>
</evidence>
<accession>A0ABD7P8Q0</accession>
<dbReference type="EMBL" id="UKAS01000011">
    <property type="protein sequence ID" value="SXF96581.1"/>
    <property type="molecule type" value="Genomic_DNA"/>
</dbReference>
<sequence length="441" mass="49768">MSDIEKDNMLLNKVTSSSKGDKAYWSFKGRAKRQYCHALIQYPAMMVPAMQGELIDAVLEIDSNITSIIDPFVGSGTTLGEAMCRGLDFVGLDINPLSILACEVKSGPLYIEAFKEKCHILLEKVRSDIRVDVAVQITNIDKWFTKEVQLALSKIYRAIQSENSKWARKIFWLCMSNTVRTVCNSRGSTFKLHIKSIEQIGNTPNTLDVFTKNIEKTIVALCEQKKILSEMGSLNKSISKSKIKIIHTDTSKKIGKDIQCDLLVSSPPYGDNNTTVTYGQFSYLSLKWIDEKDIDNLKIKGLLETQNKIDSSSLGGSIKGASEKFELLKYKSSSLCNTVKAISAVNSENVKKLITFVFDLDLALDNALLTLRKNAYMIWTLGNRRISNIEVPLDKIMREILEHKGCVFIHQVEREILSKRMAIKNRIANTMDKELILMMRK</sequence>
<proteinExistence type="predicted"/>
<comment type="caution">
    <text evidence="1">The sequence shown here is derived from an EMBL/GenBank/DDBJ whole genome shotgun (WGS) entry which is preliminary data.</text>
</comment>
<dbReference type="SUPFAM" id="SSF53335">
    <property type="entry name" value="S-adenosyl-L-methionine-dependent methyltransferases"/>
    <property type="match status" value="1"/>
</dbReference>
<dbReference type="Proteomes" id="UP000258928">
    <property type="component" value="Unassembled WGS sequence"/>
</dbReference>
<dbReference type="AlphaFoldDB" id="A0ABD7P8Q0"/>
<dbReference type="Gene3D" id="3.40.50.150">
    <property type="entry name" value="Vaccinia Virus protein VP39"/>
    <property type="match status" value="1"/>
</dbReference>
<dbReference type="InterPro" id="IPR029063">
    <property type="entry name" value="SAM-dependent_MTases_sf"/>
</dbReference>
<dbReference type="RefSeq" id="WP_023323549.1">
    <property type="nucleotide sequence ID" value="NZ_BIHQ01000027.1"/>
</dbReference>
<protein>
    <submittedName>
        <fullName evidence="1">DNA methylase</fullName>
    </submittedName>
</protein>
<name>A0ABD7P8Q0_KLEVA</name>